<sequence length="125" mass="14199">FRNNKIMMTSTSSSQTHVHNFHANDLIWAKLKGLPPWPAIVLNSNSEPLTSDISVGKILVMFYGTKEKALMRPCDLFPYNENRHQFEVPRKHKGFNEGMNEIRQSAGLGVDPLFTRDFDAIAAPR</sequence>
<dbReference type="Pfam" id="PF00855">
    <property type="entry name" value="PWWP"/>
    <property type="match status" value="1"/>
</dbReference>
<reference evidence="2" key="1">
    <citation type="submission" date="2023-10" db="EMBL/GenBank/DDBJ databases">
        <title>Genome assembly of Pristionchus species.</title>
        <authorList>
            <person name="Yoshida K."/>
            <person name="Sommer R.J."/>
        </authorList>
    </citation>
    <scope>NUCLEOTIDE SEQUENCE</scope>
    <source>
        <strain evidence="2">RS0144</strain>
    </source>
</reference>
<feature type="non-terminal residue" evidence="2">
    <location>
        <position position="1"/>
    </location>
</feature>
<dbReference type="AlphaFoldDB" id="A0AAV5U5U6"/>
<accession>A0AAV5U5U6</accession>
<keyword evidence="3" id="KW-1185">Reference proteome</keyword>
<feature type="domain" description="PWWP" evidence="1">
    <location>
        <begin position="23"/>
        <end position="82"/>
    </location>
</feature>
<dbReference type="InterPro" id="IPR000313">
    <property type="entry name" value="PWWP_dom"/>
</dbReference>
<dbReference type="EMBL" id="BTSX01000005">
    <property type="protein sequence ID" value="GMT01479.1"/>
    <property type="molecule type" value="Genomic_DNA"/>
</dbReference>
<dbReference type="Gene3D" id="2.30.30.140">
    <property type="match status" value="1"/>
</dbReference>
<dbReference type="Proteomes" id="UP001432027">
    <property type="component" value="Unassembled WGS sequence"/>
</dbReference>
<dbReference type="SMART" id="SM00293">
    <property type="entry name" value="PWWP"/>
    <property type="match status" value="1"/>
</dbReference>
<protein>
    <recommendedName>
        <fullName evidence="1">PWWP domain-containing protein</fullName>
    </recommendedName>
</protein>
<organism evidence="2 3">
    <name type="scientific">Pristionchus entomophagus</name>
    <dbReference type="NCBI Taxonomy" id="358040"/>
    <lineage>
        <taxon>Eukaryota</taxon>
        <taxon>Metazoa</taxon>
        <taxon>Ecdysozoa</taxon>
        <taxon>Nematoda</taxon>
        <taxon>Chromadorea</taxon>
        <taxon>Rhabditida</taxon>
        <taxon>Rhabditina</taxon>
        <taxon>Diplogasteromorpha</taxon>
        <taxon>Diplogasteroidea</taxon>
        <taxon>Neodiplogasteridae</taxon>
        <taxon>Pristionchus</taxon>
    </lineage>
</organism>
<dbReference type="SUPFAM" id="SSF63748">
    <property type="entry name" value="Tudor/PWWP/MBT"/>
    <property type="match status" value="1"/>
</dbReference>
<dbReference type="PANTHER" id="PTHR12550:SF70">
    <property type="entry name" value="JIL-1 ANCHORING AND STABILIZING PROTEIN, ISOFORM A"/>
    <property type="match status" value="1"/>
</dbReference>
<name>A0AAV5U5U6_9BILA</name>
<proteinExistence type="predicted"/>
<dbReference type="CDD" id="cd05834">
    <property type="entry name" value="PWWP_HRP"/>
    <property type="match status" value="1"/>
</dbReference>
<gene>
    <name evidence="2" type="ORF">PENTCL1PPCAC_23653</name>
</gene>
<evidence type="ECO:0000313" key="3">
    <source>
        <dbReference type="Proteomes" id="UP001432027"/>
    </source>
</evidence>
<evidence type="ECO:0000313" key="2">
    <source>
        <dbReference type="EMBL" id="GMT01479.1"/>
    </source>
</evidence>
<dbReference type="PROSITE" id="PS50812">
    <property type="entry name" value="PWWP"/>
    <property type="match status" value="1"/>
</dbReference>
<feature type="non-terminal residue" evidence="2">
    <location>
        <position position="125"/>
    </location>
</feature>
<dbReference type="PANTHER" id="PTHR12550">
    <property type="entry name" value="HEPATOMA-DERIVED GROWTH FACTOR-RELATED"/>
    <property type="match status" value="1"/>
</dbReference>
<evidence type="ECO:0000259" key="1">
    <source>
        <dbReference type="PROSITE" id="PS50812"/>
    </source>
</evidence>
<comment type="caution">
    <text evidence="2">The sequence shown here is derived from an EMBL/GenBank/DDBJ whole genome shotgun (WGS) entry which is preliminary data.</text>
</comment>